<dbReference type="Proteomes" id="UP000324222">
    <property type="component" value="Unassembled WGS sequence"/>
</dbReference>
<evidence type="ECO:0000313" key="3">
    <source>
        <dbReference type="Proteomes" id="UP000324222"/>
    </source>
</evidence>
<gene>
    <name evidence="2" type="ORF">E2C01_094433</name>
</gene>
<accession>A0A5B7JW50</accession>
<comment type="caution">
    <text evidence="2">The sequence shown here is derived from an EMBL/GenBank/DDBJ whole genome shotgun (WGS) entry which is preliminary data.</text>
</comment>
<evidence type="ECO:0000313" key="2">
    <source>
        <dbReference type="EMBL" id="MPC99039.1"/>
    </source>
</evidence>
<organism evidence="2 3">
    <name type="scientific">Portunus trituberculatus</name>
    <name type="common">Swimming crab</name>
    <name type="synonym">Neptunus trituberculatus</name>
    <dbReference type="NCBI Taxonomy" id="210409"/>
    <lineage>
        <taxon>Eukaryota</taxon>
        <taxon>Metazoa</taxon>
        <taxon>Ecdysozoa</taxon>
        <taxon>Arthropoda</taxon>
        <taxon>Crustacea</taxon>
        <taxon>Multicrustacea</taxon>
        <taxon>Malacostraca</taxon>
        <taxon>Eumalacostraca</taxon>
        <taxon>Eucarida</taxon>
        <taxon>Decapoda</taxon>
        <taxon>Pleocyemata</taxon>
        <taxon>Brachyura</taxon>
        <taxon>Eubrachyura</taxon>
        <taxon>Portunoidea</taxon>
        <taxon>Portunidae</taxon>
        <taxon>Portuninae</taxon>
        <taxon>Portunus</taxon>
    </lineage>
</organism>
<name>A0A5B7JW50_PORTR</name>
<proteinExistence type="predicted"/>
<keyword evidence="3" id="KW-1185">Reference proteome</keyword>
<protein>
    <submittedName>
        <fullName evidence="2">Uncharacterized protein</fullName>
    </submittedName>
</protein>
<dbReference type="AlphaFoldDB" id="A0A5B7JW50"/>
<feature type="compositionally biased region" description="Low complexity" evidence="1">
    <location>
        <begin position="29"/>
        <end position="38"/>
    </location>
</feature>
<feature type="region of interest" description="Disordered" evidence="1">
    <location>
        <begin position="1"/>
        <end position="38"/>
    </location>
</feature>
<sequence>MSEAPLGTIEGGKMKASAISPPHHPRLPRPYLSLLLGT</sequence>
<dbReference type="EMBL" id="VSRR010116713">
    <property type="protein sequence ID" value="MPC99039.1"/>
    <property type="molecule type" value="Genomic_DNA"/>
</dbReference>
<reference evidence="2 3" key="1">
    <citation type="submission" date="2019-05" db="EMBL/GenBank/DDBJ databases">
        <title>Another draft genome of Portunus trituberculatus and its Hox gene families provides insights of decapod evolution.</title>
        <authorList>
            <person name="Jeong J.-H."/>
            <person name="Song I."/>
            <person name="Kim S."/>
            <person name="Choi T."/>
            <person name="Kim D."/>
            <person name="Ryu S."/>
            <person name="Kim W."/>
        </authorList>
    </citation>
    <scope>NUCLEOTIDE SEQUENCE [LARGE SCALE GENOMIC DNA]</scope>
    <source>
        <tissue evidence="2">Muscle</tissue>
    </source>
</reference>
<evidence type="ECO:0000256" key="1">
    <source>
        <dbReference type="SAM" id="MobiDB-lite"/>
    </source>
</evidence>